<accession>A0A316YU37</accession>
<dbReference type="OrthoDB" id="8883818at2759"/>
<feature type="region of interest" description="Disordered" evidence="1">
    <location>
        <begin position="1"/>
        <end position="21"/>
    </location>
</feature>
<dbReference type="Gene3D" id="2.130.10.10">
    <property type="entry name" value="YVTN repeat-like/Quinoprotein amine dehydrogenase"/>
    <property type="match status" value="3"/>
</dbReference>
<evidence type="ECO:0000313" key="4">
    <source>
        <dbReference type="Proteomes" id="UP000245768"/>
    </source>
</evidence>
<name>A0A316YU37_9BASI</name>
<gene>
    <name evidence="3" type="ORF">FA10DRAFT_271280</name>
</gene>
<feature type="compositionally biased region" description="Low complexity" evidence="1">
    <location>
        <begin position="11"/>
        <end position="21"/>
    </location>
</feature>
<dbReference type="InterPro" id="IPR015943">
    <property type="entry name" value="WD40/YVTN_repeat-like_dom_sf"/>
</dbReference>
<protein>
    <recommendedName>
        <fullName evidence="2">Anaphase-promoting complex subunit 4-like WD40 domain-containing protein</fullName>
    </recommendedName>
</protein>
<dbReference type="GO" id="GO:0000462">
    <property type="term" value="P:maturation of SSU-rRNA from tricistronic rRNA transcript (SSU-rRNA, 5.8S rRNA, LSU-rRNA)"/>
    <property type="evidence" value="ECO:0007669"/>
    <property type="project" value="InterPro"/>
</dbReference>
<feature type="domain" description="Anaphase-promoting complex subunit 4-like WD40" evidence="2">
    <location>
        <begin position="172"/>
        <end position="213"/>
    </location>
</feature>
<dbReference type="InterPro" id="IPR046351">
    <property type="entry name" value="UTP4"/>
</dbReference>
<organism evidence="3 4">
    <name type="scientific">Acaromyces ingoldii</name>
    <dbReference type="NCBI Taxonomy" id="215250"/>
    <lineage>
        <taxon>Eukaryota</taxon>
        <taxon>Fungi</taxon>
        <taxon>Dikarya</taxon>
        <taxon>Basidiomycota</taxon>
        <taxon>Ustilaginomycotina</taxon>
        <taxon>Exobasidiomycetes</taxon>
        <taxon>Exobasidiales</taxon>
        <taxon>Cryptobasidiaceae</taxon>
        <taxon>Acaromyces</taxon>
    </lineage>
</organism>
<evidence type="ECO:0000313" key="3">
    <source>
        <dbReference type="EMBL" id="PWN91543.1"/>
    </source>
</evidence>
<evidence type="ECO:0000256" key="1">
    <source>
        <dbReference type="SAM" id="MobiDB-lite"/>
    </source>
</evidence>
<dbReference type="Pfam" id="PF00400">
    <property type="entry name" value="WD40"/>
    <property type="match status" value="1"/>
</dbReference>
<proteinExistence type="predicted"/>
<dbReference type="EMBL" id="KZ819635">
    <property type="protein sequence ID" value="PWN91543.1"/>
    <property type="molecule type" value="Genomic_DNA"/>
</dbReference>
<reference evidence="3 4" key="1">
    <citation type="journal article" date="2018" name="Mol. Biol. Evol.">
        <title>Broad Genomic Sampling Reveals a Smut Pathogenic Ancestry of the Fungal Clade Ustilaginomycotina.</title>
        <authorList>
            <person name="Kijpornyongpan T."/>
            <person name="Mondo S.J."/>
            <person name="Barry K."/>
            <person name="Sandor L."/>
            <person name="Lee J."/>
            <person name="Lipzen A."/>
            <person name="Pangilinan J."/>
            <person name="LaButti K."/>
            <person name="Hainaut M."/>
            <person name="Henrissat B."/>
            <person name="Grigoriev I.V."/>
            <person name="Spatafora J.W."/>
            <person name="Aime M.C."/>
        </authorList>
    </citation>
    <scope>NUCLEOTIDE SEQUENCE [LARGE SCALE GENOMIC DNA]</scope>
    <source>
        <strain evidence="3 4">MCA 4198</strain>
    </source>
</reference>
<dbReference type="GO" id="GO:0030686">
    <property type="term" value="C:90S preribosome"/>
    <property type="evidence" value="ECO:0007669"/>
    <property type="project" value="InterPro"/>
</dbReference>
<dbReference type="Proteomes" id="UP000245768">
    <property type="component" value="Unassembled WGS sequence"/>
</dbReference>
<dbReference type="GO" id="GO:0034455">
    <property type="term" value="C:t-UTP complex"/>
    <property type="evidence" value="ECO:0007669"/>
    <property type="project" value="TreeGrafter"/>
</dbReference>
<dbReference type="AlphaFoldDB" id="A0A316YU37"/>
<dbReference type="GO" id="GO:0032040">
    <property type="term" value="C:small-subunit processome"/>
    <property type="evidence" value="ECO:0007669"/>
    <property type="project" value="TreeGrafter"/>
</dbReference>
<dbReference type="SUPFAM" id="SSF50978">
    <property type="entry name" value="WD40 repeat-like"/>
    <property type="match status" value="2"/>
</dbReference>
<dbReference type="PANTHER" id="PTHR44163">
    <property type="entry name" value="U3 SMALL NUCLEOLAR RNA-ASSOCIATED PROTEIN 4 HOMOLOG"/>
    <property type="match status" value="1"/>
</dbReference>
<dbReference type="InterPro" id="IPR036322">
    <property type="entry name" value="WD40_repeat_dom_sf"/>
</dbReference>
<dbReference type="RefSeq" id="XP_025378741.1">
    <property type="nucleotide sequence ID" value="XM_025523096.1"/>
</dbReference>
<sequence>MDVDADVDMNASGPSSGPSTSAMDLHRVRFVDWAPSRITAMAFSPPSPLKPAERSVLAVGRENGNIDLCVWTEDSQDQAPASLAKGWLVDTTLVGNGDSKIDSIAFVLCPTQPRPTLRLFSTSGGPLLTEHFLPPHLSSWPSSDNSPGFVTAAMAAQSSKALALAGTTRTLPSNGGSIWALAPSPLGKKLAIACQDGHVRIVDIEDGRFEHYIVSRRIASQGGHRGIGVHMLDRVKYRVVSLAWGPPRRTTPKQTKTNRAIDSDTDSDSDSDSDSDDDEELWQDSFLVGGTASSCGLVWDLATGRMVDKVLVDRSRFEQTIVWSVLALGDGTLVFGDSMGNVTFFEAKTRTAISGGQFSGHKRSADVLTLCAGPDGKSVYSGSVDQNVVEYALVEGDSQRARWIQTGSRRLHAHDVKALAIDPPFSPLVGGSDRLPILVSGGVDFHLVLTPAASPSQTYNPISNSPITSFAETVQRRIAYVPPTSKGGALGGGGAISVCEGKRWILLRRETSDAPTGDQWVKLLEMDLKVKTNLVALAISPDGRFLAVSDLYETKLFSLQTVGDGILPRRVSAFSKAFGEGAGGAPGSSAMTFTPDSSRLVLATYPGSYVHVVELPTEDTAPRCRIVASFSQHRSREAGRAVAGKKLTNGHAHSNGHANGVDSDSESGSEAEEETEPETRQRTQFARLDLVQVSPDGQYLVSVDTSRRIHVFSLDTLRHHGALPSPPTVPSCITFDPARPSRMLLVLPTNKTQLVDVESPLQQDALGFEMPLHKRLAGVRDHAVGAIWLAKTAARPETILTWGPAWLCAVKKGSSASLATPSSKRARDGNSQGSAESALASWSCNMTFDYQSILHVGLLLSKKQDGAEEELLVVERPSFDLAHLQPPVFHRGAKYGH</sequence>
<feature type="region of interest" description="Disordered" evidence="1">
    <location>
        <begin position="646"/>
        <end position="683"/>
    </location>
</feature>
<dbReference type="FunCoup" id="A0A316YU37">
    <property type="interactions" value="483"/>
</dbReference>
<feature type="region of interest" description="Disordered" evidence="1">
    <location>
        <begin position="246"/>
        <end position="279"/>
    </location>
</feature>
<dbReference type="GO" id="GO:0003723">
    <property type="term" value="F:RNA binding"/>
    <property type="evidence" value="ECO:0007669"/>
    <property type="project" value="TreeGrafter"/>
</dbReference>
<feature type="compositionally biased region" description="Acidic residues" evidence="1">
    <location>
        <begin position="263"/>
        <end position="279"/>
    </location>
</feature>
<dbReference type="SMART" id="SM00320">
    <property type="entry name" value="WD40"/>
    <property type="match status" value="3"/>
</dbReference>
<dbReference type="GeneID" id="37045012"/>
<dbReference type="Pfam" id="PF12894">
    <property type="entry name" value="ANAPC4_WD40"/>
    <property type="match status" value="1"/>
</dbReference>
<evidence type="ECO:0000259" key="2">
    <source>
        <dbReference type="Pfam" id="PF12894"/>
    </source>
</evidence>
<dbReference type="InterPro" id="IPR024977">
    <property type="entry name" value="Apc4-like_WD40_dom"/>
</dbReference>
<dbReference type="InterPro" id="IPR001680">
    <property type="entry name" value="WD40_rpt"/>
</dbReference>
<feature type="compositionally biased region" description="Low complexity" evidence="1">
    <location>
        <begin position="246"/>
        <end position="257"/>
    </location>
</feature>
<feature type="compositionally biased region" description="Acidic residues" evidence="1">
    <location>
        <begin position="663"/>
        <end position="676"/>
    </location>
</feature>
<dbReference type="InParanoid" id="A0A316YU37"/>
<dbReference type="PANTHER" id="PTHR44163:SF1">
    <property type="entry name" value="U3 SMALL NUCLEOLAR RNA-ASSOCIATED PROTEIN 4 HOMOLOG"/>
    <property type="match status" value="1"/>
</dbReference>
<dbReference type="STRING" id="215250.A0A316YU37"/>
<keyword evidence="4" id="KW-1185">Reference proteome</keyword>